<feature type="region of interest" description="Disordered" evidence="1">
    <location>
        <begin position="92"/>
        <end position="316"/>
    </location>
</feature>
<sequence length="1020" mass="110088">MASTSFAARPWALSSLDYSSTNTRPLEPHSDNARSDNNTLHAHRQNHNSSKLPAFRFADLRKDRISLPSLHQPAPLAPVLSQTVTVDPAEPTRRIPELSHNNLHRSSSTPTLPDRPAAFESKQSSGGATRSRSLRTQSSLTETTSGDDVAVGSKRPTSLPETHKNNPRGASATQSQSATVATSAIRRRLTESAVQESAQGQRKPLLPRSLGAAELDDNKPRPPVRYNLHTTAGAASTSSGRAAIPPPISSFRSSGSRKSAVPDMPARRTSGDFYHGETLDTNQRDRALRALEGQRDEDLTHLAPAELGEMTTTTDNDNTADIFMKIAGEDPAPRALEKQAAPAESSVISRIVRTSHRRPFSTSNPAQDTSSPPRVSRRLSDQRESPRSRQAAADNQSPQTLSRELSHRTPGRESLPPIATSAESSSRTQPGRGGSSRPSPITPRQISFKDSFADSSSAYQRRRQSLTENHSLPSPRAAHYRSSNLAAATQARTYHSSPLVPKSANVLADAQQPNNSDTNHGVEGTESSSSTAAQSSVWDELDDLKSRIHRLELTGKIPSTSGGGMSRSSDERPRTATTNATTVSASPKRDSKVGSSQPEVHSNQPALREAPREAQPLLLSALSKTKNLVSAEVFSAIESAATDAMALSSMIGVVGQPGPVSSSASTIGGYNGGVTDRQLRKKADSICRSLTELCIALADTTKQKKQQHQPTSVAPEQEATISPTSNLTVVDTPPSQRRASAVADMIAKESTSPRAPSSLEQKRKTMLASISVPTSRYVTAPSTPLESTAGRKSSLLLARIRRAATEEPEEAQSHQTPQPGRRSSLLLRSRRNGSEEPEENREGRKTSLLLRSRKTTSDGEEEEDLRIRGPSRAVTEVNGFRSVSRDLVIPTAKTQAAPEGPATPSALPRRRAIPSAIATRLASAVPSASTPTTPARRYLERNSLQERNTPQERGTYQERSSYLERSAHQERAINTLSERLAEERGQQQQRQSSLGQTAILNRSGSLGRRTRESGIPSLRP</sequence>
<gene>
    <name evidence="2" type="ORF">C7999DRAFT_17337</name>
</gene>
<organism evidence="2 3">
    <name type="scientific">Corynascus novoguineensis</name>
    <dbReference type="NCBI Taxonomy" id="1126955"/>
    <lineage>
        <taxon>Eukaryota</taxon>
        <taxon>Fungi</taxon>
        <taxon>Dikarya</taxon>
        <taxon>Ascomycota</taxon>
        <taxon>Pezizomycotina</taxon>
        <taxon>Sordariomycetes</taxon>
        <taxon>Sordariomycetidae</taxon>
        <taxon>Sordariales</taxon>
        <taxon>Chaetomiaceae</taxon>
        <taxon>Corynascus</taxon>
    </lineage>
</organism>
<feature type="compositionally biased region" description="Low complexity" evidence="1">
    <location>
        <begin position="230"/>
        <end position="259"/>
    </location>
</feature>
<feature type="compositionally biased region" description="Polar residues" evidence="1">
    <location>
        <begin position="393"/>
        <end position="403"/>
    </location>
</feature>
<accession>A0AAN7CMA6</accession>
<feature type="region of interest" description="Disordered" evidence="1">
    <location>
        <begin position="333"/>
        <end position="480"/>
    </location>
</feature>
<reference evidence="2" key="1">
    <citation type="journal article" date="2023" name="Mol. Phylogenet. Evol.">
        <title>Genome-scale phylogeny and comparative genomics of the fungal order Sordariales.</title>
        <authorList>
            <person name="Hensen N."/>
            <person name="Bonometti L."/>
            <person name="Westerberg I."/>
            <person name="Brannstrom I.O."/>
            <person name="Guillou S."/>
            <person name="Cros-Aarteil S."/>
            <person name="Calhoun S."/>
            <person name="Haridas S."/>
            <person name="Kuo A."/>
            <person name="Mondo S."/>
            <person name="Pangilinan J."/>
            <person name="Riley R."/>
            <person name="LaButti K."/>
            <person name="Andreopoulos B."/>
            <person name="Lipzen A."/>
            <person name="Chen C."/>
            <person name="Yan M."/>
            <person name="Daum C."/>
            <person name="Ng V."/>
            <person name="Clum A."/>
            <person name="Steindorff A."/>
            <person name="Ohm R.A."/>
            <person name="Martin F."/>
            <person name="Silar P."/>
            <person name="Natvig D.O."/>
            <person name="Lalanne C."/>
            <person name="Gautier V."/>
            <person name="Ament-Velasquez S.L."/>
            <person name="Kruys A."/>
            <person name="Hutchinson M.I."/>
            <person name="Powell A.J."/>
            <person name="Barry K."/>
            <person name="Miller A.N."/>
            <person name="Grigoriev I.V."/>
            <person name="Debuchy R."/>
            <person name="Gladieux P."/>
            <person name="Hiltunen Thoren M."/>
            <person name="Johannesson H."/>
        </authorList>
    </citation>
    <scope>NUCLEOTIDE SEQUENCE</scope>
    <source>
        <strain evidence="2">CBS 359.72</strain>
    </source>
</reference>
<feature type="compositionally biased region" description="Polar residues" evidence="1">
    <location>
        <begin position="99"/>
        <end position="111"/>
    </location>
</feature>
<feature type="compositionally biased region" description="Polar residues" evidence="1">
    <location>
        <begin position="708"/>
        <end position="737"/>
    </location>
</feature>
<dbReference type="Proteomes" id="UP001303647">
    <property type="component" value="Unassembled WGS sequence"/>
</dbReference>
<feature type="region of interest" description="Disordered" evidence="1">
    <location>
        <begin position="922"/>
        <end position="967"/>
    </location>
</feature>
<feature type="compositionally biased region" description="Low complexity" evidence="1">
    <location>
        <begin position="448"/>
        <end position="458"/>
    </location>
</feature>
<feature type="region of interest" description="Disordered" evidence="1">
    <location>
        <begin position="552"/>
        <end position="610"/>
    </location>
</feature>
<feature type="region of interest" description="Disordered" evidence="1">
    <location>
        <begin position="510"/>
        <end position="538"/>
    </location>
</feature>
<feature type="compositionally biased region" description="Low complexity" evidence="1">
    <location>
        <begin position="521"/>
        <end position="537"/>
    </location>
</feature>
<feature type="compositionally biased region" description="Polar residues" evidence="1">
    <location>
        <begin position="360"/>
        <end position="373"/>
    </location>
</feature>
<feature type="region of interest" description="Disordered" evidence="1">
    <location>
        <begin position="701"/>
        <end position="737"/>
    </location>
</feature>
<feature type="compositionally biased region" description="Polar residues" evidence="1">
    <location>
        <begin position="436"/>
        <end position="445"/>
    </location>
</feature>
<feature type="region of interest" description="Disordered" evidence="1">
    <location>
        <begin position="804"/>
        <end position="870"/>
    </location>
</feature>
<protein>
    <submittedName>
        <fullName evidence="2">Uncharacterized protein</fullName>
    </submittedName>
</protein>
<feature type="region of interest" description="Disordered" evidence="1">
    <location>
        <begin position="981"/>
        <end position="1020"/>
    </location>
</feature>
<feature type="compositionally biased region" description="Low complexity" evidence="1">
    <location>
        <begin position="170"/>
        <end position="184"/>
    </location>
</feature>
<keyword evidence="3" id="KW-1185">Reference proteome</keyword>
<feature type="compositionally biased region" description="Low complexity" evidence="1">
    <location>
        <begin position="986"/>
        <end position="998"/>
    </location>
</feature>
<feature type="compositionally biased region" description="Polar residues" evidence="1">
    <location>
        <begin position="593"/>
        <end position="605"/>
    </location>
</feature>
<feature type="region of interest" description="Disordered" evidence="1">
    <location>
        <begin position="17"/>
        <end position="54"/>
    </location>
</feature>
<dbReference type="EMBL" id="MU857741">
    <property type="protein sequence ID" value="KAK4244390.1"/>
    <property type="molecule type" value="Genomic_DNA"/>
</dbReference>
<comment type="caution">
    <text evidence="2">The sequence shown here is derived from an EMBL/GenBank/DDBJ whole genome shotgun (WGS) entry which is preliminary data.</text>
</comment>
<reference evidence="2" key="2">
    <citation type="submission" date="2023-05" db="EMBL/GenBank/DDBJ databases">
        <authorList>
            <consortium name="Lawrence Berkeley National Laboratory"/>
            <person name="Steindorff A."/>
            <person name="Hensen N."/>
            <person name="Bonometti L."/>
            <person name="Westerberg I."/>
            <person name="Brannstrom I.O."/>
            <person name="Guillou S."/>
            <person name="Cros-Aarteil S."/>
            <person name="Calhoun S."/>
            <person name="Haridas S."/>
            <person name="Kuo A."/>
            <person name="Mondo S."/>
            <person name="Pangilinan J."/>
            <person name="Riley R."/>
            <person name="Labutti K."/>
            <person name="Andreopoulos B."/>
            <person name="Lipzen A."/>
            <person name="Chen C."/>
            <person name="Yanf M."/>
            <person name="Daum C."/>
            <person name="Ng V."/>
            <person name="Clum A."/>
            <person name="Ohm R."/>
            <person name="Martin F."/>
            <person name="Silar P."/>
            <person name="Natvig D."/>
            <person name="Lalanne C."/>
            <person name="Gautier V."/>
            <person name="Ament-Velasquez S.L."/>
            <person name="Kruys A."/>
            <person name="Hutchinson M.I."/>
            <person name="Powell A.J."/>
            <person name="Barry K."/>
            <person name="Miller A.N."/>
            <person name="Grigoriev I.V."/>
            <person name="Debuchy R."/>
            <person name="Gladieux P."/>
            <person name="Thoren M.H."/>
            <person name="Johannesson H."/>
        </authorList>
    </citation>
    <scope>NUCLEOTIDE SEQUENCE</scope>
    <source>
        <strain evidence="2">CBS 359.72</strain>
    </source>
</reference>
<feature type="compositionally biased region" description="Polar residues" evidence="1">
    <location>
        <begin position="945"/>
        <end position="960"/>
    </location>
</feature>
<feature type="compositionally biased region" description="Low complexity" evidence="1">
    <location>
        <begin position="129"/>
        <end position="144"/>
    </location>
</feature>
<evidence type="ECO:0000256" key="1">
    <source>
        <dbReference type="SAM" id="MobiDB-lite"/>
    </source>
</evidence>
<feature type="compositionally biased region" description="Basic and acidic residues" evidence="1">
    <location>
        <begin position="378"/>
        <end position="387"/>
    </location>
</feature>
<evidence type="ECO:0000313" key="3">
    <source>
        <dbReference type="Proteomes" id="UP001303647"/>
    </source>
</evidence>
<name>A0AAN7CMA6_9PEZI</name>
<proteinExistence type="predicted"/>
<dbReference type="AlphaFoldDB" id="A0AAN7CMA6"/>
<evidence type="ECO:0000313" key="2">
    <source>
        <dbReference type="EMBL" id="KAK4244390.1"/>
    </source>
</evidence>
<feature type="compositionally biased region" description="Basic and acidic residues" evidence="1">
    <location>
        <begin position="265"/>
        <end position="300"/>
    </location>
</feature>